<organism evidence="2 3">
    <name type="scientific">Amycolatopsis cynarae</name>
    <dbReference type="NCBI Taxonomy" id="2995223"/>
    <lineage>
        <taxon>Bacteria</taxon>
        <taxon>Bacillati</taxon>
        <taxon>Actinomycetota</taxon>
        <taxon>Actinomycetes</taxon>
        <taxon>Pseudonocardiales</taxon>
        <taxon>Pseudonocardiaceae</taxon>
        <taxon>Amycolatopsis</taxon>
    </lineage>
</organism>
<gene>
    <name evidence="2" type="ORF">ORV05_35900</name>
</gene>
<accession>A0ABY7B2I1</accession>
<name>A0ABY7B2I1_9PSEU</name>
<feature type="compositionally biased region" description="Polar residues" evidence="1">
    <location>
        <begin position="14"/>
        <end position="23"/>
    </location>
</feature>
<dbReference type="RefSeq" id="WP_268756301.1">
    <property type="nucleotide sequence ID" value="NZ_CP113836.1"/>
</dbReference>
<sequence>MTQVTLESAFRAQEANSRTSGSIVFSLWSGRGPPPYPPDEGN</sequence>
<reference evidence="2" key="1">
    <citation type="submission" date="2022-11" db="EMBL/GenBank/DDBJ databases">
        <authorList>
            <person name="Mo P."/>
        </authorList>
    </citation>
    <scope>NUCLEOTIDE SEQUENCE</scope>
    <source>
        <strain evidence="2">HUAS 11-8</strain>
    </source>
</reference>
<dbReference type="Proteomes" id="UP001163203">
    <property type="component" value="Chromosome"/>
</dbReference>
<feature type="compositionally biased region" description="Pro residues" evidence="1">
    <location>
        <begin position="32"/>
        <end position="42"/>
    </location>
</feature>
<keyword evidence="3" id="KW-1185">Reference proteome</keyword>
<feature type="region of interest" description="Disordered" evidence="1">
    <location>
        <begin position="1"/>
        <end position="42"/>
    </location>
</feature>
<evidence type="ECO:0000313" key="3">
    <source>
        <dbReference type="Proteomes" id="UP001163203"/>
    </source>
</evidence>
<dbReference type="EMBL" id="CP113836">
    <property type="protein sequence ID" value="WAL66164.1"/>
    <property type="molecule type" value="Genomic_DNA"/>
</dbReference>
<protein>
    <submittedName>
        <fullName evidence="2">Uncharacterized protein</fullName>
    </submittedName>
</protein>
<proteinExistence type="predicted"/>
<evidence type="ECO:0000256" key="1">
    <source>
        <dbReference type="SAM" id="MobiDB-lite"/>
    </source>
</evidence>
<evidence type="ECO:0000313" key="2">
    <source>
        <dbReference type="EMBL" id="WAL66164.1"/>
    </source>
</evidence>